<proteinExistence type="predicted"/>
<dbReference type="EMBL" id="VIKS01000016">
    <property type="protein sequence ID" value="TQV81510.1"/>
    <property type="molecule type" value="Genomic_DNA"/>
</dbReference>
<accession>A0A545TWB4</accession>
<sequence length="585" mass="65108">MIKKGLYQMHKPKVAVVAAAVALALSVGQTAQAVEINSENWNGSWDTTVSLGTSIRVEERDNDRIGHGNLAELLNLPAIDLTQGSWSHNGDDGNLNFDKNDPFSTVIKFTTELGLEHTSGFGFFVRGTGFYDFELNDSPETRRKPITDAALDEQGEDYRLLDAYIYKTWDFEETSMQARLGRQVISWGESTFIQHGLSEINAVDVTKLRVPGSEIKEGLIPVNTLWASLDLTETLSLEAYAQFEWEHFRTDEPGTYFASQDFTGETGTSIHLGFAVIPENTPGTVARRLNDRDAKDDGQFGVKLAWLAEDWNYTEFGFYYVNYHNKRPIISAFAHNGTEVTGFFEYLEDIQMYGFSFNTSTDSGYSIAGELTYRQDEPLQIDDVELLFATLEPVGSVPSGTSQIPGGTPPGGEISGYRLFDTVQYQATITKFWGPTWGADQWTMLVEFGANKILDFLDQDELRFNAPGTNRSGNPARVTAEGVETNPFADDFSWGYRLVSKWDYTDVVGGWNMSPRIVFQHDVEGTTPGPISNFVEDRKAVTLGLGLDYRSQWKADIGYSMFTGAGTANVMGDKDFVAANISYSF</sequence>
<dbReference type="Pfam" id="PF06980">
    <property type="entry name" value="DUF1302"/>
    <property type="match status" value="1"/>
</dbReference>
<organism evidence="2 3">
    <name type="scientific">Aliikangiella coralliicola</name>
    <dbReference type="NCBI Taxonomy" id="2592383"/>
    <lineage>
        <taxon>Bacteria</taxon>
        <taxon>Pseudomonadati</taxon>
        <taxon>Pseudomonadota</taxon>
        <taxon>Gammaproteobacteria</taxon>
        <taxon>Oceanospirillales</taxon>
        <taxon>Pleioneaceae</taxon>
        <taxon>Aliikangiella</taxon>
    </lineage>
</organism>
<feature type="signal peptide" evidence="1">
    <location>
        <begin position="1"/>
        <end position="33"/>
    </location>
</feature>
<dbReference type="AlphaFoldDB" id="A0A545TWB4"/>
<reference evidence="2 3" key="1">
    <citation type="submission" date="2019-07" db="EMBL/GenBank/DDBJ databases">
        <title>Draft genome for Aliikangiella sp. M105.</title>
        <authorList>
            <person name="Wang G."/>
        </authorList>
    </citation>
    <scope>NUCLEOTIDE SEQUENCE [LARGE SCALE GENOMIC DNA]</scope>
    <source>
        <strain evidence="2 3">M105</strain>
    </source>
</reference>
<name>A0A545TWB4_9GAMM</name>
<dbReference type="OrthoDB" id="7000272at2"/>
<gene>
    <name evidence="2" type="ORF">FLL46_25515</name>
</gene>
<feature type="chain" id="PRO_5021714978" evidence="1">
    <location>
        <begin position="34"/>
        <end position="585"/>
    </location>
</feature>
<protein>
    <submittedName>
        <fullName evidence="2">DUF1302 domain-containing protein</fullName>
    </submittedName>
</protein>
<evidence type="ECO:0000313" key="3">
    <source>
        <dbReference type="Proteomes" id="UP000315439"/>
    </source>
</evidence>
<comment type="caution">
    <text evidence="2">The sequence shown here is derived from an EMBL/GenBank/DDBJ whole genome shotgun (WGS) entry which is preliminary data.</text>
</comment>
<evidence type="ECO:0000256" key="1">
    <source>
        <dbReference type="SAM" id="SignalP"/>
    </source>
</evidence>
<keyword evidence="3" id="KW-1185">Reference proteome</keyword>
<dbReference type="Proteomes" id="UP000315439">
    <property type="component" value="Unassembled WGS sequence"/>
</dbReference>
<dbReference type="InterPro" id="IPR010727">
    <property type="entry name" value="DUF1302"/>
</dbReference>
<evidence type="ECO:0000313" key="2">
    <source>
        <dbReference type="EMBL" id="TQV81510.1"/>
    </source>
</evidence>
<keyword evidence="1" id="KW-0732">Signal</keyword>